<dbReference type="RefSeq" id="WP_215873234.1">
    <property type="nucleotide sequence ID" value="NZ_JAAXYO010000196.1"/>
</dbReference>
<organism evidence="3 4">
    <name type="scientific">Igneacidithiobacillus copahuensis</name>
    <dbReference type="NCBI Taxonomy" id="2724909"/>
    <lineage>
        <taxon>Bacteria</taxon>
        <taxon>Pseudomonadati</taxon>
        <taxon>Pseudomonadota</taxon>
        <taxon>Acidithiobacillia</taxon>
        <taxon>Acidithiobacillales</taxon>
        <taxon>Acidithiobacillaceae</taxon>
        <taxon>Igneacidithiobacillus</taxon>
    </lineage>
</organism>
<comment type="caution">
    <text evidence="3">The sequence shown here is derived from an EMBL/GenBank/DDBJ whole genome shotgun (WGS) entry which is preliminary data.</text>
</comment>
<feature type="transmembrane region" description="Helical" evidence="1">
    <location>
        <begin position="65"/>
        <end position="84"/>
    </location>
</feature>
<sequence>MLQKSLQQDLAQVRPIRLQELRAAIRPERYQQSITRALLAYFFDALLYLGAIAGALLAPHGWLKLVFGLLAGAAVAFMFVWAHDAAHGALFRSQHLSRWLGTVFMLPSFNMYRLWAFGHNRVHHGFTSLSSVDWIWRPWTPAEYRKSSWPRRLLYRLERSPYACALHYILRVWWPGMLRFRGDGKNRTAFRNDKLITLAFFLGFSVLAWWIGGIWSWISAVLLPFIVFNYFIALFVFLHHTHPDLPFFAEKEDWTPALGQLYCSTIVRCSRISEMLIHNILIHTPHHVDARIPFYHLKGAYADLREQYGQYIHEMRFSFRAVWRIFAQCQLYDYEQHCWLRFRQARSWLATQEQNGLLTRVIDVAPVVRRQGTAQG</sequence>
<dbReference type="AlphaFoldDB" id="A0AAE3CKY1"/>
<proteinExistence type="predicted"/>
<dbReference type="PANTHER" id="PTHR32100">
    <property type="entry name" value="OMEGA-6 FATTY ACID DESATURASE, CHLOROPLASTIC"/>
    <property type="match status" value="1"/>
</dbReference>
<keyword evidence="1" id="KW-1133">Transmembrane helix</keyword>
<dbReference type="InterPro" id="IPR012171">
    <property type="entry name" value="Fatty_acid_desaturase"/>
</dbReference>
<accession>A0AAE3CKY1</accession>
<feature type="transmembrane region" description="Helical" evidence="1">
    <location>
        <begin position="195"/>
        <end position="211"/>
    </location>
</feature>
<dbReference type="GO" id="GO:0016491">
    <property type="term" value="F:oxidoreductase activity"/>
    <property type="evidence" value="ECO:0007669"/>
    <property type="project" value="InterPro"/>
</dbReference>
<dbReference type="InterPro" id="IPR005804">
    <property type="entry name" value="FA_desaturase_dom"/>
</dbReference>
<reference evidence="3" key="1">
    <citation type="journal article" date="2021" name="ISME J.">
        <title>Genomic evolution of the class Acidithiobacillia: deep-branching Proteobacteria living in extreme acidic conditions.</title>
        <authorList>
            <person name="Moya-Beltran A."/>
            <person name="Beard S."/>
            <person name="Rojas-Villalobos C."/>
            <person name="Issotta F."/>
            <person name="Gallardo Y."/>
            <person name="Ulloa R."/>
            <person name="Giaveno A."/>
            <person name="Degli Esposti M."/>
            <person name="Johnson D.B."/>
            <person name="Quatrini R."/>
        </authorList>
    </citation>
    <scope>NUCLEOTIDE SEQUENCE</scope>
    <source>
        <strain evidence="3">VAN18-1</strain>
    </source>
</reference>
<evidence type="ECO:0000256" key="1">
    <source>
        <dbReference type="SAM" id="Phobius"/>
    </source>
</evidence>
<feature type="domain" description="Fatty acid desaturase" evidence="2">
    <location>
        <begin position="61"/>
        <end position="317"/>
    </location>
</feature>
<dbReference type="Pfam" id="PF00487">
    <property type="entry name" value="FA_desaturase"/>
    <property type="match status" value="1"/>
</dbReference>
<keyword evidence="4" id="KW-1185">Reference proteome</keyword>
<evidence type="ECO:0000259" key="2">
    <source>
        <dbReference type="Pfam" id="PF00487"/>
    </source>
</evidence>
<evidence type="ECO:0000313" key="4">
    <source>
        <dbReference type="Proteomes" id="UP001197378"/>
    </source>
</evidence>
<dbReference type="EMBL" id="JAAXYO010000196">
    <property type="protein sequence ID" value="MBU2789318.1"/>
    <property type="molecule type" value="Genomic_DNA"/>
</dbReference>
<keyword evidence="1" id="KW-0472">Membrane</keyword>
<dbReference type="Proteomes" id="UP001197378">
    <property type="component" value="Unassembled WGS sequence"/>
</dbReference>
<protein>
    <submittedName>
        <fullName evidence="3">Fatty acid desaturase</fullName>
    </submittedName>
</protein>
<name>A0AAE3CKY1_9PROT</name>
<feature type="transmembrane region" description="Helical" evidence="1">
    <location>
        <begin position="217"/>
        <end position="238"/>
    </location>
</feature>
<dbReference type="GO" id="GO:0006629">
    <property type="term" value="P:lipid metabolic process"/>
    <property type="evidence" value="ECO:0007669"/>
    <property type="project" value="InterPro"/>
</dbReference>
<evidence type="ECO:0000313" key="3">
    <source>
        <dbReference type="EMBL" id="MBU2789318.1"/>
    </source>
</evidence>
<feature type="transmembrane region" description="Helical" evidence="1">
    <location>
        <begin position="38"/>
        <end position="59"/>
    </location>
</feature>
<keyword evidence="1" id="KW-0812">Transmembrane</keyword>
<gene>
    <name evidence="3" type="ORF">HFQ13_14100</name>
</gene>